<reference evidence="2" key="2">
    <citation type="journal article" date="2024" name="Plant">
        <title>Genomic evolution and insights into agronomic trait innovations of Sesamum species.</title>
        <authorList>
            <person name="Miao H."/>
            <person name="Wang L."/>
            <person name="Qu L."/>
            <person name="Liu H."/>
            <person name="Sun Y."/>
            <person name="Le M."/>
            <person name="Wang Q."/>
            <person name="Wei S."/>
            <person name="Zheng Y."/>
            <person name="Lin W."/>
            <person name="Duan Y."/>
            <person name="Cao H."/>
            <person name="Xiong S."/>
            <person name="Wang X."/>
            <person name="Wei L."/>
            <person name="Li C."/>
            <person name="Ma Q."/>
            <person name="Ju M."/>
            <person name="Zhao R."/>
            <person name="Li G."/>
            <person name="Mu C."/>
            <person name="Tian Q."/>
            <person name="Mei H."/>
            <person name="Zhang T."/>
            <person name="Gao T."/>
            <person name="Zhang H."/>
        </authorList>
    </citation>
    <scope>NUCLEOTIDE SEQUENCE</scope>
    <source>
        <strain evidence="2">K16</strain>
    </source>
</reference>
<name>A0AAE1W2Y9_9LAMI</name>
<proteinExistence type="predicted"/>
<dbReference type="Pfam" id="PF01535">
    <property type="entry name" value="PPR"/>
    <property type="match status" value="1"/>
</dbReference>
<dbReference type="PANTHER" id="PTHR47926:SF347">
    <property type="entry name" value="PENTATRICOPEPTIDE REPEAT-CONTAINING PROTEIN"/>
    <property type="match status" value="1"/>
</dbReference>
<evidence type="ECO:0000313" key="3">
    <source>
        <dbReference type="Proteomes" id="UP001289374"/>
    </source>
</evidence>
<dbReference type="InterPro" id="IPR011990">
    <property type="entry name" value="TPR-like_helical_dom_sf"/>
</dbReference>
<keyword evidence="1" id="KW-0677">Repeat</keyword>
<reference evidence="2" key="1">
    <citation type="submission" date="2020-06" db="EMBL/GenBank/DDBJ databases">
        <authorList>
            <person name="Li T."/>
            <person name="Hu X."/>
            <person name="Zhang T."/>
            <person name="Song X."/>
            <person name="Zhang H."/>
            <person name="Dai N."/>
            <person name="Sheng W."/>
            <person name="Hou X."/>
            <person name="Wei L."/>
        </authorList>
    </citation>
    <scope>NUCLEOTIDE SEQUENCE</scope>
    <source>
        <strain evidence="2">K16</strain>
        <tissue evidence="2">Leaf</tissue>
    </source>
</reference>
<dbReference type="GO" id="GO:0009451">
    <property type="term" value="P:RNA modification"/>
    <property type="evidence" value="ECO:0007669"/>
    <property type="project" value="InterPro"/>
</dbReference>
<dbReference type="InterPro" id="IPR002885">
    <property type="entry name" value="PPR_rpt"/>
</dbReference>
<keyword evidence="3" id="KW-1185">Reference proteome</keyword>
<dbReference type="InterPro" id="IPR046960">
    <property type="entry name" value="PPR_At4g14850-like_plant"/>
</dbReference>
<gene>
    <name evidence="2" type="ORF">Sango_2698700</name>
</gene>
<evidence type="ECO:0000256" key="1">
    <source>
        <dbReference type="ARBA" id="ARBA00022737"/>
    </source>
</evidence>
<organism evidence="2 3">
    <name type="scientific">Sesamum angolense</name>
    <dbReference type="NCBI Taxonomy" id="2727404"/>
    <lineage>
        <taxon>Eukaryota</taxon>
        <taxon>Viridiplantae</taxon>
        <taxon>Streptophyta</taxon>
        <taxon>Embryophyta</taxon>
        <taxon>Tracheophyta</taxon>
        <taxon>Spermatophyta</taxon>
        <taxon>Magnoliopsida</taxon>
        <taxon>eudicotyledons</taxon>
        <taxon>Gunneridae</taxon>
        <taxon>Pentapetalae</taxon>
        <taxon>asterids</taxon>
        <taxon>lamiids</taxon>
        <taxon>Lamiales</taxon>
        <taxon>Pedaliaceae</taxon>
        <taxon>Sesamum</taxon>
    </lineage>
</organism>
<dbReference type="GO" id="GO:0003723">
    <property type="term" value="F:RNA binding"/>
    <property type="evidence" value="ECO:0007669"/>
    <property type="project" value="InterPro"/>
</dbReference>
<comment type="caution">
    <text evidence="2">The sequence shown here is derived from an EMBL/GenBank/DDBJ whole genome shotgun (WGS) entry which is preliminary data.</text>
</comment>
<sequence length="374" mass="42422">MKLKWTILISGFSRYGHHRIALDYFAQMQNQGVVSPNAFTLSTALKSCSCVNNGLRMGKSIHGWMIRNGIDADVALNNAVLDLYAKFRVFDYVKRFFGLMDDKDSTSWNIVLAANLSKGEMYQSLGIFWRLPTNPLGIQSLMDFYNMDSTDVHWRCSKESHDDLMAQTVSWSTMIAGYVQHANPYFGRQLDLGVSMQERQLRKFLVNLGSIDSVCCILPTVAIPWIEAKAYLLSVMLRSTLRSKLQLERGAGPVESLPLFPPPTHKALKKGVMIYEFKLDMGTETAVLLGNLISELPENEMPYVVMLQYTVFQKFIRLKRHGTKGKAEQEKLGQKKVEFLGSLAIEARYEAIIGHLLWTGSTKAKFRSRIIESR</sequence>
<accession>A0AAE1W2Y9</accession>
<dbReference type="PANTHER" id="PTHR47926">
    <property type="entry name" value="PENTATRICOPEPTIDE REPEAT-CONTAINING PROTEIN"/>
    <property type="match status" value="1"/>
</dbReference>
<dbReference type="NCBIfam" id="TIGR00756">
    <property type="entry name" value="PPR"/>
    <property type="match status" value="1"/>
</dbReference>
<dbReference type="Proteomes" id="UP001289374">
    <property type="component" value="Unassembled WGS sequence"/>
</dbReference>
<evidence type="ECO:0000313" key="2">
    <source>
        <dbReference type="EMBL" id="KAK4385747.1"/>
    </source>
</evidence>
<dbReference type="Gene3D" id="1.25.40.10">
    <property type="entry name" value="Tetratricopeptide repeat domain"/>
    <property type="match status" value="1"/>
</dbReference>
<dbReference type="AlphaFoldDB" id="A0AAE1W2Y9"/>
<protein>
    <submittedName>
        <fullName evidence="2">Pentatricopeptide repeat-containing protein</fullName>
    </submittedName>
</protein>
<dbReference type="EMBL" id="JACGWL010000016">
    <property type="protein sequence ID" value="KAK4385747.1"/>
    <property type="molecule type" value="Genomic_DNA"/>
</dbReference>